<proteinExistence type="predicted"/>
<feature type="region of interest" description="Disordered" evidence="1">
    <location>
        <begin position="236"/>
        <end position="279"/>
    </location>
</feature>
<gene>
    <name evidence="2" type="ORF">QBC42DRAFT_332023</name>
</gene>
<reference evidence="2" key="2">
    <citation type="submission" date="2023-06" db="EMBL/GenBank/DDBJ databases">
        <authorList>
            <consortium name="Lawrence Berkeley National Laboratory"/>
            <person name="Mondo S.J."/>
            <person name="Hensen N."/>
            <person name="Bonometti L."/>
            <person name="Westerberg I."/>
            <person name="Brannstrom I.O."/>
            <person name="Guillou S."/>
            <person name="Cros-Aarteil S."/>
            <person name="Calhoun S."/>
            <person name="Haridas S."/>
            <person name="Kuo A."/>
            <person name="Pangilinan J."/>
            <person name="Riley R."/>
            <person name="Labutti K."/>
            <person name="Andreopoulos B."/>
            <person name="Lipzen A."/>
            <person name="Chen C."/>
            <person name="Yanf M."/>
            <person name="Daum C."/>
            <person name="Ng V."/>
            <person name="Clum A."/>
            <person name="Steindorff A."/>
            <person name="Ohm R."/>
            <person name="Martin F."/>
            <person name="Silar P."/>
            <person name="Natvig D."/>
            <person name="Lalanne C."/>
            <person name="Gautier V."/>
            <person name="Ament-Velasquez S.L."/>
            <person name="Kruys A."/>
            <person name="Hutchinson M.I."/>
            <person name="Powell A.J."/>
            <person name="Barry K."/>
            <person name="Miller A.N."/>
            <person name="Grigoriev I.V."/>
            <person name="Debuchy R."/>
            <person name="Gladieux P."/>
            <person name="Thoren M.H."/>
            <person name="Johannesson H."/>
        </authorList>
    </citation>
    <scope>NUCLEOTIDE SEQUENCE</scope>
    <source>
        <strain evidence="2">PSN324</strain>
    </source>
</reference>
<name>A0AAV9HIQ7_9PEZI</name>
<accession>A0AAV9HIQ7</accession>
<protein>
    <submittedName>
        <fullName evidence="2">Uncharacterized protein</fullName>
    </submittedName>
</protein>
<comment type="caution">
    <text evidence="2">The sequence shown here is derived from an EMBL/GenBank/DDBJ whole genome shotgun (WGS) entry which is preliminary data.</text>
</comment>
<keyword evidence="3" id="KW-1185">Reference proteome</keyword>
<dbReference type="Proteomes" id="UP001321749">
    <property type="component" value="Unassembled WGS sequence"/>
</dbReference>
<organism evidence="2 3">
    <name type="scientific">Cladorrhinum samala</name>
    <dbReference type="NCBI Taxonomy" id="585594"/>
    <lineage>
        <taxon>Eukaryota</taxon>
        <taxon>Fungi</taxon>
        <taxon>Dikarya</taxon>
        <taxon>Ascomycota</taxon>
        <taxon>Pezizomycotina</taxon>
        <taxon>Sordariomycetes</taxon>
        <taxon>Sordariomycetidae</taxon>
        <taxon>Sordariales</taxon>
        <taxon>Podosporaceae</taxon>
        <taxon>Cladorrhinum</taxon>
    </lineage>
</organism>
<evidence type="ECO:0000313" key="3">
    <source>
        <dbReference type="Proteomes" id="UP001321749"/>
    </source>
</evidence>
<reference evidence="2" key="1">
    <citation type="journal article" date="2023" name="Mol. Phylogenet. Evol.">
        <title>Genome-scale phylogeny and comparative genomics of the fungal order Sordariales.</title>
        <authorList>
            <person name="Hensen N."/>
            <person name="Bonometti L."/>
            <person name="Westerberg I."/>
            <person name="Brannstrom I.O."/>
            <person name="Guillou S."/>
            <person name="Cros-Aarteil S."/>
            <person name="Calhoun S."/>
            <person name="Haridas S."/>
            <person name="Kuo A."/>
            <person name="Mondo S."/>
            <person name="Pangilinan J."/>
            <person name="Riley R."/>
            <person name="LaButti K."/>
            <person name="Andreopoulos B."/>
            <person name="Lipzen A."/>
            <person name="Chen C."/>
            <person name="Yan M."/>
            <person name="Daum C."/>
            <person name="Ng V."/>
            <person name="Clum A."/>
            <person name="Steindorff A."/>
            <person name="Ohm R.A."/>
            <person name="Martin F."/>
            <person name="Silar P."/>
            <person name="Natvig D.O."/>
            <person name="Lalanne C."/>
            <person name="Gautier V."/>
            <person name="Ament-Velasquez S.L."/>
            <person name="Kruys A."/>
            <person name="Hutchinson M.I."/>
            <person name="Powell A.J."/>
            <person name="Barry K."/>
            <person name="Miller A.N."/>
            <person name="Grigoriev I.V."/>
            <person name="Debuchy R."/>
            <person name="Gladieux P."/>
            <person name="Hiltunen Thoren M."/>
            <person name="Johannesson H."/>
        </authorList>
    </citation>
    <scope>NUCLEOTIDE SEQUENCE</scope>
    <source>
        <strain evidence="2">PSN324</strain>
    </source>
</reference>
<evidence type="ECO:0000256" key="1">
    <source>
        <dbReference type="SAM" id="MobiDB-lite"/>
    </source>
</evidence>
<dbReference type="AlphaFoldDB" id="A0AAV9HIQ7"/>
<sequence>MTKYYFQAPNFDINADSPTAPRLGSIFAKPGLKRLSDPMNKHEHLTIPADTINELAPSPFSETVWESLAVSLGLSLKALLVGEGNVLYRWGRSNKVTYRAEGMGTVEFAPDAQFVRDSIVASQRVQAFLDASLTGTNKVYMVTGLKIATGFSQVVETGRTHGPQLGMSVDGAAAGIPLEAGPELSVDFGRERVVSQGGTALGSGQRIVFAYKVVVIRRKRDGDVAYDWKNGGRYAIEDDEEDEDEEKKSAALTFEPVDDENLDNDGPEGFVGEPLPVEF</sequence>
<feature type="compositionally biased region" description="Acidic residues" evidence="1">
    <location>
        <begin position="256"/>
        <end position="266"/>
    </location>
</feature>
<dbReference type="EMBL" id="MU865007">
    <property type="protein sequence ID" value="KAK4460630.1"/>
    <property type="molecule type" value="Genomic_DNA"/>
</dbReference>
<evidence type="ECO:0000313" key="2">
    <source>
        <dbReference type="EMBL" id="KAK4460630.1"/>
    </source>
</evidence>